<feature type="transmembrane region" description="Helical" evidence="10">
    <location>
        <begin position="38"/>
        <end position="56"/>
    </location>
</feature>
<dbReference type="PANTHER" id="PTHR32468">
    <property type="entry name" value="CATION/H + ANTIPORTER"/>
    <property type="match status" value="1"/>
</dbReference>
<keyword evidence="3" id="KW-0633">Potassium transport</keyword>
<dbReference type="Pfam" id="PF23256">
    <property type="entry name" value="CHX17_2nd"/>
    <property type="match status" value="1"/>
</dbReference>
<accession>A0A1R3JT15</accession>
<dbReference type="InterPro" id="IPR038770">
    <property type="entry name" value="Na+/solute_symporter_sf"/>
</dbReference>
<keyword evidence="6 10" id="KW-1133">Transmembrane helix</keyword>
<feature type="transmembrane region" description="Helical" evidence="10">
    <location>
        <begin position="408"/>
        <end position="430"/>
    </location>
</feature>
<comment type="subcellular location">
    <subcellularLocation>
        <location evidence="1">Membrane</location>
        <topology evidence="1">Multi-pass membrane protein</topology>
    </subcellularLocation>
</comment>
<keyword evidence="7" id="KW-0406">Ion transport</keyword>
<keyword evidence="2" id="KW-0813">Transport</keyword>
<dbReference type="InterPro" id="IPR006153">
    <property type="entry name" value="Cation/H_exchanger_TM"/>
</dbReference>
<evidence type="ECO:0000256" key="8">
    <source>
        <dbReference type="ARBA" id="ARBA00023136"/>
    </source>
</evidence>
<reference evidence="15" key="1">
    <citation type="submission" date="2013-09" db="EMBL/GenBank/DDBJ databases">
        <title>Corchorus olitorius genome sequencing.</title>
        <authorList>
            <person name="Alam M."/>
            <person name="Haque M.S."/>
            <person name="Islam M.S."/>
            <person name="Emdad E.M."/>
            <person name="Islam M.M."/>
            <person name="Ahmed B."/>
            <person name="Halim A."/>
            <person name="Hossen Q.M.M."/>
            <person name="Hossain M.Z."/>
            <person name="Ahmed R."/>
            <person name="Khan M.M."/>
            <person name="Islam R."/>
            <person name="Rashid M.M."/>
            <person name="Khan S.A."/>
            <person name="Rahman M.S."/>
            <person name="Alam M."/>
            <person name="Yahiya A.S."/>
            <person name="Khan M.S."/>
            <person name="Azam M.S."/>
            <person name="Haque T."/>
            <person name="Lashkar M.Z.H."/>
            <person name="Akhand A.I."/>
            <person name="Morshed G."/>
            <person name="Roy S."/>
            <person name="Uddin K.S."/>
            <person name="Rabeya T."/>
            <person name="Hossain A.S."/>
            <person name="Chowdhury A."/>
            <person name="Snigdha A.R."/>
            <person name="Mortoza M.S."/>
            <person name="Matin S.A."/>
            <person name="Hoque S.M.E."/>
            <person name="Islam M.K."/>
            <person name="Roy D.K."/>
            <person name="Haider R."/>
            <person name="Moosa M.M."/>
            <person name="Elias S.M."/>
            <person name="Hasan A.M."/>
            <person name="Jahan S."/>
            <person name="Shafiuddin M."/>
            <person name="Mahmood N."/>
            <person name="Shommy N.S."/>
        </authorList>
    </citation>
    <scope>NUCLEOTIDE SEQUENCE [LARGE SCALE GENOMIC DNA]</scope>
    <source>
        <strain evidence="15">cv. O-4</strain>
    </source>
</reference>
<dbReference type="GO" id="GO:0016020">
    <property type="term" value="C:membrane"/>
    <property type="evidence" value="ECO:0007669"/>
    <property type="project" value="UniProtKB-SubCell"/>
</dbReference>
<feature type="transmembrane region" description="Helical" evidence="10">
    <location>
        <begin position="268"/>
        <end position="296"/>
    </location>
</feature>
<keyword evidence="15" id="KW-1185">Reference proteome</keyword>
<dbReference type="Proteomes" id="UP000187203">
    <property type="component" value="Unassembled WGS sequence"/>
</dbReference>
<evidence type="ECO:0000259" key="11">
    <source>
        <dbReference type="Pfam" id="PF00999"/>
    </source>
</evidence>
<dbReference type="GO" id="GO:0015297">
    <property type="term" value="F:antiporter activity"/>
    <property type="evidence" value="ECO:0007669"/>
    <property type="project" value="InterPro"/>
</dbReference>
<evidence type="ECO:0000256" key="10">
    <source>
        <dbReference type="SAM" id="Phobius"/>
    </source>
</evidence>
<feature type="transmembrane region" description="Helical" evidence="10">
    <location>
        <begin position="68"/>
        <end position="88"/>
    </location>
</feature>
<feature type="transmembrane region" description="Helical" evidence="10">
    <location>
        <begin position="377"/>
        <end position="396"/>
    </location>
</feature>
<keyword evidence="8 10" id="KW-0472">Membrane</keyword>
<dbReference type="Pfam" id="PF00999">
    <property type="entry name" value="Na_H_Exchanger"/>
    <property type="match status" value="1"/>
</dbReference>
<dbReference type="InterPro" id="IPR057290">
    <property type="entry name" value="CHX17_C"/>
</dbReference>
<feature type="domain" description="Cation/H+ exchanger transmembrane" evidence="11">
    <location>
        <begin position="57"/>
        <end position="420"/>
    </location>
</feature>
<evidence type="ECO:0000256" key="6">
    <source>
        <dbReference type="ARBA" id="ARBA00022989"/>
    </source>
</evidence>
<feature type="transmembrane region" description="Helical" evidence="10">
    <location>
        <begin position="199"/>
        <end position="221"/>
    </location>
</feature>
<comment type="caution">
    <text evidence="14">The sequence shown here is derived from an EMBL/GenBank/DDBJ whole genome shotgun (WGS) entry which is preliminary data.</text>
</comment>
<comment type="similarity">
    <text evidence="9">Belongs to the monovalent cation:proton antiporter 2 (CPA2) transporter (TC 2.A.37) family. CHX (TC 2.A.37.4) subfamily.</text>
</comment>
<evidence type="ECO:0000259" key="13">
    <source>
        <dbReference type="Pfam" id="PF23259"/>
    </source>
</evidence>
<feature type="transmembrane region" description="Helical" evidence="10">
    <location>
        <begin position="133"/>
        <end position="156"/>
    </location>
</feature>
<evidence type="ECO:0000313" key="15">
    <source>
        <dbReference type="Proteomes" id="UP000187203"/>
    </source>
</evidence>
<dbReference type="OrthoDB" id="2687058at2759"/>
<gene>
    <name evidence="14" type="ORF">COLO4_14192</name>
</gene>
<keyword evidence="5" id="KW-0630">Potassium</keyword>
<evidence type="ECO:0000256" key="9">
    <source>
        <dbReference type="ARBA" id="ARBA00038341"/>
    </source>
</evidence>
<evidence type="ECO:0000256" key="2">
    <source>
        <dbReference type="ARBA" id="ARBA00022448"/>
    </source>
</evidence>
<protein>
    <submittedName>
        <fullName evidence="14">Cation/H+ exchanger</fullName>
    </submittedName>
</protein>
<dbReference type="GO" id="GO:0012505">
    <property type="term" value="C:endomembrane system"/>
    <property type="evidence" value="ECO:0007669"/>
    <property type="project" value="TreeGrafter"/>
</dbReference>
<evidence type="ECO:0000256" key="4">
    <source>
        <dbReference type="ARBA" id="ARBA00022692"/>
    </source>
</evidence>
<dbReference type="GO" id="GO:0006813">
    <property type="term" value="P:potassium ion transport"/>
    <property type="evidence" value="ECO:0007669"/>
    <property type="project" value="UniProtKB-KW"/>
</dbReference>
<dbReference type="InterPro" id="IPR050794">
    <property type="entry name" value="CPA2_transporter"/>
</dbReference>
<keyword evidence="4 10" id="KW-0812">Transmembrane</keyword>
<sequence length="807" mass="89489">MNAPEDYEVIQTKDVVQACYLTNANSVLWRSESAQNTSLPFLITQLFIVIFVDRILLLILRPLRQPRIVAHIICGLIFGPTLIGETLFSKKYLFPYKTIMVMETFSNWALVYYMFLVGLEMDFSRIMNSGTQAIVVATAGFLCPLLVGFGLYFVAIDNAVEFDSRGSMFWAVALTSTNFPDLVRILVDLKLLRSNIGKIAAGASILSDLGSWFLLIIATSLFNEKKIHTLLSTGGFILLCIFAVRPLVDWLIRNTSKGYEKFTDTHVWFIMAGIVLCGLITDACGSHSIVGAFMLGVIMPNEDIVRRKIVDKLDDFVAGILMPLFFLTNGIRTDARFMIKKTHWMMVLMVIVASWAAKVVSVFTVALFYRMPPKEGLALGLLMNTKGVLALIVINTGRNIKALNNQSYPLMVLAILAMSALIEPIISFTYKPARQIVEHKNRTIQRLETNSELKVLVCLHSMRNLLGTLGLLDLSHSPNQTPISVVAVHLLELSERATTGMLIVHDEYRGIGPDNSRAKTETSQIVSAFENFGQVYDGMTIQTMTVVSPYTTMHMDICSLAEDKCVNLIILPFHRELKPDGKIGDGDPNFTEVNENVFINAPCSVGVLIDRGIGSKRFDSQNISAKFTGQIAMVFIGGPDDREALAYAWKMAAGHVQVNLTVARFLPAKDPMKSNPENKIPNEVDREKQIDDDYIEELKLKTSMNNIVWINFVDKIVNSGDETLAALKAMGDVFALYVIGRRKGEESPVTSGLSDWGCCPELGTLGDTLGSSNFALQSSILVVQQYISNNGNDDTSEDSCLVARDRE</sequence>
<organism evidence="14 15">
    <name type="scientific">Corchorus olitorius</name>
    <dbReference type="NCBI Taxonomy" id="93759"/>
    <lineage>
        <taxon>Eukaryota</taxon>
        <taxon>Viridiplantae</taxon>
        <taxon>Streptophyta</taxon>
        <taxon>Embryophyta</taxon>
        <taxon>Tracheophyta</taxon>
        <taxon>Spermatophyta</taxon>
        <taxon>Magnoliopsida</taxon>
        <taxon>eudicotyledons</taxon>
        <taxon>Gunneridae</taxon>
        <taxon>Pentapetalae</taxon>
        <taxon>rosids</taxon>
        <taxon>malvids</taxon>
        <taxon>Malvales</taxon>
        <taxon>Malvaceae</taxon>
        <taxon>Grewioideae</taxon>
        <taxon>Apeibeae</taxon>
        <taxon>Corchorus</taxon>
    </lineage>
</organism>
<evidence type="ECO:0000259" key="12">
    <source>
        <dbReference type="Pfam" id="PF23256"/>
    </source>
</evidence>
<dbReference type="EMBL" id="AWUE01015392">
    <property type="protein sequence ID" value="OMO97995.1"/>
    <property type="molecule type" value="Genomic_DNA"/>
</dbReference>
<dbReference type="Gene3D" id="1.20.1530.20">
    <property type="match status" value="1"/>
</dbReference>
<evidence type="ECO:0000256" key="1">
    <source>
        <dbReference type="ARBA" id="ARBA00004141"/>
    </source>
</evidence>
<name>A0A1R3JT15_9ROSI</name>
<feature type="domain" description="Cation/H(+) antiporter C-terminal" evidence="13">
    <location>
        <begin position="631"/>
        <end position="787"/>
    </location>
</feature>
<evidence type="ECO:0000256" key="5">
    <source>
        <dbReference type="ARBA" id="ARBA00022958"/>
    </source>
</evidence>
<evidence type="ECO:0000256" key="7">
    <source>
        <dbReference type="ARBA" id="ARBA00023065"/>
    </source>
</evidence>
<feature type="transmembrane region" description="Helical" evidence="10">
    <location>
        <begin position="227"/>
        <end position="248"/>
    </location>
</feature>
<dbReference type="GO" id="GO:0006885">
    <property type="term" value="P:regulation of pH"/>
    <property type="evidence" value="ECO:0007669"/>
    <property type="project" value="TreeGrafter"/>
</dbReference>
<evidence type="ECO:0000313" key="14">
    <source>
        <dbReference type="EMBL" id="OMO97995.1"/>
    </source>
</evidence>
<dbReference type="GO" id="GO:1902600">
    <property type="term" value="P:proton transmembrane transport"/>
    <property type="evidence" value="ECO:0007669"/>
    <property type="project" value="InterPro"/>
</dbReference>
<dbReference type="InterPro" id="IPR057291">
    <property type="entry name" value="CHX17_2nd"/>
</dbReference>
<feature type="transmembrane region" description="Helical" evidence="10">
    <location>
        <begin position="100"/>
        <end position="121"/>
    </location>
</feature>
<feature type="transmembrane region" description="Helical" evidence="10">
    <location>
        <begin position="344"/>
        <end position="371"/>
    </location>
</feature>
<evidence type="ECO:0000256" key="3">
    <source>
        <dbReference type="ARBA" id="ARBA00022538"/>
    </source>
</evidence>
<dbReference type="PANTHER" id="PTHR32468:SF173">
    <property type="entry name" value="CATION_H(+) ANTIPORTER 15-LIKE"/>
    <property type="match status" value="1"/>
</dbReference>
<feature type="domain" description="Cation/H(+) antiporter central" evidence="12">
    <location>
        <begin position="485"/>
        <end position="616"/>
    </location>
</feature>
<dbReference type="Pfam" id="PF23259">
    <property type="entry name" value="CHX17_C"/>
    <property type="match status" value="1"/>
</dbReference>
<dbReference type="AlphaFoldDB" id="A0A1R3JT15"/>
<proteinExistence type="inferred from homology"/>